<evidence type="ECO:0000256" key="5">
    <source>
        <dbReference type="ARBA" id="ARBA00022679"/>
    </source>
</evidence>
<evidence type="ECO:0000256" key="1">
    <source>
        <dbReference type="ARBA" id="ARBA00002324"/>
    </source>
</evidence>
<keyword evidence="7 11" id="KW-0547">Nucleotide-binding</keyword>
<dbReference type="Pfam" id="PF01467">
    <property type="entry name" value="CTP_transf_like"/>
    <property type="match status" value="1"/>
</dbReference>
<keyword evidence="6 11" id="KW-0548">Nucleotidyltransferase</keyword>
<gene>
    <name evidence="11" type="primary">nadD</name>
    <name evidence="14" type="ORF">SAMN02910291_00980</name>
</gene>
<organism evidence="14 15">
    <name type="scientific">Desulfovibrio desulfuricans</name>
    <dbReference type="NCBI Taxonomy" id="876"/>
    <lineage>
        <taxon>Bacteria</taxon>
        <taxon>Pseudomonadati</taxon>
        <taxon>Thermodesulfobacteriota</taxon>
        <taxon>Desulfovibrionia</taxon>
        <taxon>Desulfovibrionales</taxon>
        <taxon>Desulfovibrionaceae</taxon>
        <taxon>Desulfovibrio</taxon>
    </lineage>
</organism>
<comment type="similarity">
    <text evidence="3 11">Belongs to the NadD family.</text>
</comment>
<evidence type="ECO:0000256" key="8">
    <source>
        <dbReference type="ARBA" id="ARBA00022840"/>
    </source>
</evidence>
<dbReference type="GO" id="GO:0009435">
    <property type="term" value="P:NAD+ biosynthetic process"/>
    <property type="evidence" value="ECO:0007669"/>
    <property type="project" value="UniProtKB-UniRule"/>
</dbReference>
<name>A0AA94L1T1_DESDE</name>
<evidence type="ECO:0000256" key="11">
    <source>
        <dbReference type="HAMAP-Rule" id="MF_00244"/>
    </source>
</evidence>
<evidence type="ECO:0000259" key="13">
    <source>
        <dbReference type="Pfam" id="PF01467"/>
    </source>
</evidence>
<dbReference type="SUPFAM" id="SSF52374">
    <property type="entry name" value="Nucleotidylyl transferase"/>
    <property type="match status" value="1"/>
</dbReference>
<keyword evidence="4 11" id="KW-0662">Pyridine nucleotide biosynthesis</keyword>
<dbReference type="Proteomes" id="UP000182680">
    <property type="component" value="Unassembled WGS sequence"/>
</dbReference>
<dbReference type="PANTHER" id="PTHR39321:SF3">
    <property type="entry name" value="PHOSPHOPANTETHEINE ADENYLYLTRANSFERASE"/>
    <property type="match status" value="1"/>
</dbReference>
<dbReference type="OMA" id="HESWFIM"/>
<accession>A0AA94L1T1</accession>
<dbReference type="EMBL" id="FPIW01000011">
    <property type="protein sequence ID" value="SFW35758.1"/>
    <property type="molecule type" value="Genomic_DNA"/>
</dbReference>
<evidence type="ECO:0000313" key="15">
    <source>
        <dbReference type="Proteomes" id="UP000182680"/>
    </source>
</evidence>
<evidence type="ECO:0000256" key="12">
    <source>
        <dbReference type="SAM" id="MobiDB-lite"/>
    </source>
</evidence>
<feature type="domain" description="Cytidyltransferase-like" evidence="13">
    <location>
        <begin position="22"/>
        <end position="191"/>
    </location>
</feature>
<dbReference type="AlphaFoldDB" id="A0AA94L1T1"/>
<keyword evidence="5 11" id="KW-0808">Transferase</keyword>
<dbReference type="InterPro" id="IPR005248">
    <property type="entry name" value="NadD/NMNAT"/>
</dbReference>
<dbReference type="GO" id="GO:0005524">
    <property type="term" value="F:ATP binding"/>
    <property type="evidence" value="ECO:0007669"/>
    <property type="project" value="UniProtKB-KW"/>
</dbReference>
<evidence type="ECO:0000256" key="2">
    <source>
        <dbReference type="ARBA" id="ARBA00005019"/>
    </source>
</evidence>
<evidence type="ECO:0000256" key="4">
    <source>
        <dbReference type="ARBA" id="ARBA00022642"/>
    </source>
</evidence>
<proteinExistence type="inferred from homology"/>
<evidence type="ECO:0000256" key="7">
    <source>
        <dbReference type="ARBA" id="ARBA00022741"/>
    </source>
</evidence>
<dbReference type="CDD" id="cd02165">
    <property type="entry name" value="NMNAT"/>
    <property type="match status" value="1"/>
</dbReference>
<dbReference type="Gene3D" id="3.40.50.620">
    <property type="entry name" value="HUPs"/>
    <property type="match status" value="1"/>
</dbReference>
<dbReference type="InterPro" id="IPR014729">
    <property type="entry name" value="Rossmann-like_a/b/a_fold"/>
</dbReference>
<comment type="pathway">
    <text evidence="2 11">Cofactor biosynthesis; NAD(+) biosynthesis; deamido-NAD(+) from nicotinate D-ribonucleotide: step 1/1.</text>
</comment>
<dbReference type="GO" id="GO:0004515">
    <property type="term" value="F:nicotinate-nucleotide adenylyltransferase activity"/>
    <property type="evidence" value="ECO:0007669"/>
    <property type="project" value="UniProtKB-UniRule"/>
</dbReference>
<evidence type="ECO:0000256" key="6">
    <source>
        <dbReference type="ARBA" id="ARBA00022695"/>
    </source>
</evidence>
<evidence type="ECO:0000256" key="3">
    <source>
        <dbReference type="ARBA" id="ARBA00009014"/>
    </source>
</evidence>
<reference evidence="15" key="1">
    <citation type="submission" date="2016-11" db="EMBL/GenBank/DDBJ databases">
        <authorList>
            <person name="Jaros S."/>
            <person name="Januszkiewicz K."/>
            <person name="Wedrychowicz H."/>
        </authorList>
    </citation>
    <scope>NUCLEOTIDE SEQUENCE [LARGE SCALE GENOMIC DNA]</scope>
    <source>
        <strain evidence="15">DSM 7057</strain>
    </source>
</reference>
<dbReference type="RefSeq" id="WP_012624080.1">
    <property type="nucleotide sequence ID" value="NZ_FPIW01000011.1"/>
</dbReference>
<keyword evidence="9 11" id="KW-0520">NAD</keyword>
<evidence type="ECO:0000256" key="10">
    <source>
        <dbReference type="ARBA" id="ARBA00048721"/>
    </source>
</evidence>
<dbReference type="InterPro" id="IPR004821">
    <property type="entry name" value="Cyt_trans-like"/>
</dbReference>
<evidence type="ECO:0000256" key="9">
    <source>
        <dbReference type="ARBA" id="ARBA00023027"/>
    </source>
</evidence>
<dbReference type="PANTHER" id="PTHR39321">
    <property type="entry name" value="NICOTINATE-NUCLEOTIDE ADENYLYLTRANSFERASE-RELATED"/>
    <property type="match status" value="1"/>
</dbReference>
<dbReference type="EC" id="2.7.7.18" evidence="11"/>
<keyword evidence="8 11" id="KW-0067">ATP-binding</keyword>
<evidence type="ECO:0000313" key="14">
    <source>
        <dbReference type="EMBL" id="SFW35758.1"/>
    </source>
</evidence>
<comment type="function">
    <text evidence="1 11">Catalyzes the reversible adenylation of nicotinate mononucleotide (NaMN) to nicotinic acid adenine dinucleotide (NaAD).</text>
</comment>
<protein>
    <recommendedName>
        <fullName evidence="11">Probable nicotinate-nucleotide adenylyltransferase</fullName>
        <ecNumber evidence="11">2.7.7.18</ecNumber>
    </recommendedName>
    <alternativeName>
        <fullName evidence="11">Deamido-NAD(+) diphosphorylase</fullName>
    </alternativeName>
    <alternativeName>
        <fullName evidence="11">Deamido-NAD(+) pyrophosphorylase</fullName>
    </alternativeName>
    <alternativeName>
        <fullName evidence="11">Nicotinate mononucleotide adenylyltransferase</fullName>
        <shortName evidence="11">NaMN adenylyltransferase</shortName>
    </alternativeName>
</protein>
<sequence length="246" mass="27157">MTIRRTLRPTADSASPPTGRAILGGSFNPPHVGHLRLAIEAAEALASLTDGVDLIPCAVPPHKAMIGMLPFDLRARMLEASIADLPFLRCNRLEGQRRGPSYTWDTLLAYREAAPDTELYFILGSPDFALLPTWHRGLELPGLCHFVVVPRDGQDGRDMATTATRLWPEAEECEPLVGEGPCMVLPGGGMAHFLPLPWLDVSASRLRALWLAHRRVDFLLPRAAFEILRESEETVRTHWQQAGSPC</sequence>
<feature type="region of interest" description="Disordered" evidence="12">
    <location>
        <begin position="1"/>
        <end position="21"/>
    </location>
</feature>
<dbReference type="HAMAP" id="MF_00244">
    <property type="entry name" value="NaMN_adenylyltr"/>
    <property type="match status" value="1"/>
</dbReference>
<comment type="catalytic activity">
    <reaction evidence="10 11">
        <text>nicotinate beta-D-ribonucleotide + ATP + H(+) = deamido-NAD(+) + diphosphate</text>
        <dbReference type="Rhea" id="RHEA:22860"/>
        <dbReference type="ChEBI" id="CHEBI:15378"/>
        <dbReference type="ChEBI" id="CHEBI:30616"/>
        <dbReference type="ChEBI" id="CHEBI:33019"/>
        <dbReference type="ChEBI" id="CHEBI:57502"/>
        <dbReference type="ChEBI" id="CHEBI:58437"/>
        <dbReference type="EC" id="2.7.7.18"/>
    </reaction>
</comment>
<comment type="caution">
    <text evidence="14">The sequence shown here is derived from an EMBL/GenBank/DDBJ whole genome shotgun (WGS) entry which is preliminary data.</text>
</comment>